<proteinExistence type="predicted"/>
<accession>S4PMC3</accession>
<feature type="non-terminal residue" evidence="1">
    <location>
        <position position="1"/>
    </location>
</feature>
<name>S4PMC3_9NEOP</name>
<evidence type="ECO:0000313" key="1">
    <source>
        <dbReference type="EMBL" id="JAA91118.1"/>
    </source>
</evidence>
<reference evidence="1" key="1">
    <citation type="journal article" date="2013" name="BMC Genomics">
        <title>Unscrambling butterfly oogenesis.</title>
        <authorList>
            <person name="Carter J.M."/>
            <person name="Baker S.C."/>
            <person name="Pink R."/>
            <person name="Carter D.R."/>
            <person name="Collins A."/>
            <person name="Tomlin J."/>
            <person name="Gibbs M."/>
            <person name="Breuker C.J."/>
        </authorList>
    </citation>
    <scope>NUCLEOTIDE SEQUENCE</scope>
    <source>
        <tissue evidence="1">Ovary</tissue>
    </source>
</reference>
<organism evidence="1">
    <name type="scientific">Pararge aegeria</name>
    <name type="common">speckled wood butterfly</name>
    <dbReference type="NCBI Taxonomy" id="116150"/>
    <lineage>
        <taxon>Eukaryota</taxon>
        <taxon>Metazoa</taxon>
        <taxon>Ecdysozoa</taxon>
        <taxon>Arthropoda</taxon>
        <taxon>Hexapoda</taxon>
        <taxon>Insecta</taxon>
        <taxon>Pterygota</taxon>
        <taxon>Neoptera</taxon>
        <taxon>Endopterygota</taxon>
        <taxon>Lepidoptera</taxon>
        <taxon>Glossata</taxon>
        <taxon>Ditrysia</taxon>
        <taxon>Papilionoidea</taxon>
        <taxon>Nymphalidae</taxon>
        <taxon>Satyrinae</taxon>
        <taxon>Satyrini</taxon>
        <taxon>Parargina</taxon>
        <taxon>Pararge</taxon>
    </lineage>
</organism>
<dbReference type="AlphaFoldDB" id="S4PMC3"/>
<protein>
    <submittedName>
        <fullName evidence="1">Uncharacterized protein</fullName>
    </submittedName>
</protein>
<feature type="non-terminal residue" evidence="1">
    <location>
        <position position="78"/>
    </location>
</feature>
<sequence length="78" mass="8522">SNAKIVILSDTDTSQCRASITIDENAGGLWTLKSEADGGRERIQIYNVTVTSETDSESNPYVEYLDNKFINTTFGSVA</sequence>
<reference evidence="1" key="2">
    <citation type="submission" date="2013-05" db="EMBL/GenBank/DDBJ databases">
        <authorList>
            <person name="Carter J.-M."/>
            <person name="Baker S.C."/>
            <person name="Pink R."/>
            <person name="Carter D.R.F."/>
            <person name="Collins A."/>
            <person name="Tomlin J."/>
            <person name="Gibbs M."/>
            <person name="Breuker C.J."/>
        </authorList>
    </citation>
    <scope>NUCLEOTIDE SEQUENCE</scope>
    <source>
        <tissue evidence="1">Ovary</tissue>
    </source>
</reference>
<dbReference type="EMBL" id="GAIX01001442">
    <property type="protein sequence ID" value="JAA91118.1"/>
    <property type="molecule type" value="Transcribed_RNA"/>
</dbReference>